<comment type="similarity">
    <text evidence="2 7">Belongs to the MlaE permease family.</text>
</comment>
<dbReference type="GO" id="GO:0043190">
    <property type="term" value="C:ATP-binding cassette (ABC) transporter complex"/>
    <property type="evidence" value="ECO:0007669"/>
    <property type="project" value="InterPro"/>
</dbReference>
<gene>
    <name evidence="8" type="ORF">Ga0123461_1893</name>
</gene>
<dbReference type="Pfam" id="PF02405">
    <property type="entry name" value="MlaE"/>
    <property type="match status" value="1"/>
</dbReference>
<organism evidence="8 9">
    <name type="scientific">Mariprofundus aestuarium</name>
    <dbReference type="NCBI Taxonomy" id="1921086"/>
    <lineage>
        <taxon>Bacteria</taxon>
        <taxon>Pseudomonadati</taxon>
        <taxon>Pseudomonadota</taxon>
        <taxon>Candidatius Mariprofundia</taxon>
        <taxon>Mariprofundales</taxon>
        <taxon>Mariprofundaceae</taxon>
        <taxon>Mariprofundus</taxon>
    </lineage>
</organism>
<keyword evidence="9" id="KW-1185">Reference proteome</keyword>
<evidence type="ECO:0000256" key="7">
    <source>
        <dbReference type="RuleBase" id="RU362044"/>
    </source>
</evidence>
<dbReference type="PANTHER" id="PTHR30188:SF4">
    <property type="entry name" value="PROTEIN TRIGALACTOSYLDIACYLGLYCEROL 1, CHLOROPLASTIC"/>
    <property type="match status" value="1"/>
</dbReference>
<evidence type="ECO:0000256" key="4">
    <source>
        <dbReference type="ARBA" id="ARBA00022692"/>
    </source>
</evidence>
<accession>A0A2K8KZ79</accession>
<dbReference type="KEGG" id="maes:Ga0123461_1893"/>
<evidence type="ECO:0000256" key="6">
    <source>
        <dbReference type="ARBA" id="ARBA00023136"/>
    </source>
</evidence>
<keyword evidence="7" id="KW-0997">Cell inner membrane</keyword>
<keyword evidence="4 7" id="KW-0812">Transmembrane</keyword>
<dbReference type="NCBIfam" id="TIGR00056">
    <property type="entry name" value="MlaE family lipid ABC transporter permease subunit"/>
    <property type="match status" value="1"/>
</dbReference>
<dbReference type="GO" id="GO:0005548">
    <property type="term" value="F:phospholipid transporter activity"/>
    <property type="evidence" value="ECO:0007669"/>
    <property type="project" value="TreeGrafter"/>
</dbReference>
<feature type="transmembrane region" description="Helical" evidence="7">
    <location>
        <begin position="156"/>
        <end position="177"/>
    </location>
</feature>
<keyword evidence="3" id="KW-0813">Transport</keyword>
<name>A0A2K8KZ79_MARES</name>
<dbReference type="InterPro" id="IPR003453">
    <property type="entry name" value="ABC_MlaE_roteobac"/>
</dbReference>
<evidence type="ECO:0000313" key="9">
    <source>
        <dbReference type="Proteomes" id="UP000231701"/>
    </source>
</evidence>
<keyword evidence="5 7" id="KW-1133">Transmembrane helix</keyword>
<evidence type="ECO:0000256" key="1">
    <source>
        <dbReference type="ARBA" id="ARBA00004141"/>
    </source>
</evidence>
<keyword evidence="7" id="KW-1003">Cell membrane</keyword>
<dbReference type="Proteomes" id="UP000231701">
    <property type="component" value="Chromosome"/>
</dbReference>
<proteinExistence type="inferred from homology"/>
<dbReference type="EMBL" id="CP018799">
    <property type="protein sequence ID" value="ATX80305.1"/>
    <property type="molecule type" value="Genomic_DNA"/>
</dbReference>
<evidence type="ECO:0000256" key="3">
    <source>
        <dbReference type="ARBA" id="ARBA00022448"/>
    </source>
</evidence>
<dbReference type="PANTHER" id="PTHR30188">
    <property type="entry name" value="ABC TRANSPORTER PERMEASE PROTEIN-RELATED"/>
    <property type="match status" value="1"/>
</dbReference>
<feature type="transmembrane region" description="Helical" evidence="7">
    <location>
        <begin position="197"/>
        <end position="216"/>
    </location>
</feature>
<sequence>MINMLTATGKIVENLCLRLGLYAYTFGRAVSRMGSRPWHLRMLLQQAEEVGVQSLPVVLLTALFTGMVLALQSYIVFHRFAAESLTGLVVSMSVVRELGPVLVGLMVAGRVGASFAAELGTMRVTEQIDALWTLSTDPVRYLIIPRIIAVTAMMPLLAVVADFVGIYGGYAISVYALDQNPAVYIENTTIYMELDDFYSGIVKAGFFGMLIGIIGCTEGFNCKGGAEGVGKATTRAVVISCMSILISDYFLTAWMFG</sequence>
<evidence type="ECO:0000256" key="5">
    <source>
        <dbReference type="ARBA" id="ARBA00022989"/>
    </source>
</evidence>
<dbReference type="OrthoDB" id="5297228at2"/>
<feature type="transmembrane region" description="Helical" evidence="7">
    <location>
        <begin position="236"/>
        <end position="256"/>
    </location>
</feature>
<reference evidence="8 9" key="1">
    <citation type="submission" date="2016-12" db="EMBL/GenBank/DDBJ databases">
        <title>Isolation and genomic insights into novel planktonic Zetaproteobacteria from stratified waters of the Chesapeake Bay.</title>
        <authorList>
            <person name="McAllister S.M."/>
            <person name="Kato S."/>
            <person name="Chan C.S."/>
            <person name="Chiu B.K."/>
            <person name="Field E.K."/>
        </authorList>
    </citation>
    <scope>NUCLEOTIDE SEQUENCE [LARGE SCALE GENOMIC DNA]</scope>
    <source>
        <strain evidence="8 9">CP-5</strain>
    </source>
</reference>
<keyword evidence="6 7" id="KW-0472">Membrane</keyword>
<dbReference type="InterPro" id="IPR030802">
    <property type="entry name" value="Permease_MalE"/>
</dbReference>
<comment type="caution">
    <text evidence="7">Lacks conserved residue(s) required for the propagation of feature annotation.</text>
</comment>
<feature type="transmembrane region" description="Helical" evidence="7">
    <location>
        <begin position="57"/>
        <end position="77"/>
    </location>
</feature>
<dbReference type="AlphaFoldDB" id="A0A2K8KZ79"/>
<evidence type="ECO:0000313" key="8">
    <source>
        <dbReference type="EMBL" id="ATX80305.1"/>
    </source>
</evidence>
<comment type="subcellular location">
    <subcellularLocation>
        <location evidence="7">Cell inner membrane</location>
        <topology evidence="7">Multi-pass membrane protein</topology>
    </subcellularLocation>
    <subcellularLocation>
        <location evidence="1">Membrane</location>
        <topology evidence="1">Multi-pass membrane protein</topology>
    </subcellularLocation>
</comment>
<evidence type="ECO:0000256" key="2">
    <source>
        <dbReference type="ARBA" id="ARBA00007556"/>
    </source>
</evidence>
<dbReference type="RefSeq" id="WP_100278092.1">
    <property type="nucleotide sequence ID" value="NZ_CP018799.1"/>
</dbReference>
<protein>
    <submittedName>
        <fullName evidence="8">Phospholipid/cholesterol/gamma-HCH transport system permease protein</fullName>
    </submittedName>
</protein>